<dbReference type="EMBL" id="BBNU01000001">
    <property type="protein sequence ID" value="GAL77330.1"/>
    <property type="molecule type" value="Genomic_DNA"/>
</dbReference>
<dbReference type="Gene3D" id="2.60.40.2410">
    <property type="entry name" value="Uncharacterised protein PF12988, DUF3872"/>
    <property type="match status" value="1"/>
</dbReference>
<dbReference type="Proteomes" id="UP000029643">
    <property type="component" value="Unassembled WGS sequence"/>
</dbReference>
<evidence type="ECO:0000256" key="1">
    <source>
        <dbReference type="SAM" id="MobiDB-lite"/>
    </source>
</evidence>
<dbReference type="InterPro" id="IPR038707">
    <property type="entry name" value="TraQ_sf"/>
</dbReference>
<gene>
    <name evidence="2" type="ORF">JCM19274_5043</name>
</gene>
<comment type="caution">
    <text evidence="2">The sequence shown here is derived from an EMBL/GenBank/DDBJ whole genome shotgun (WGS) entry which is preliminary data.</text>
</comment>
<reference evidence="2" key="1">
    <citation type="journal article" date="2014" name="Genome Announc.">
        <title>Draft Genome Sequences of Marine Flavobacterium Algibacter lectus Strains SS8 and NR4.</title>
        <authorList>
            <person name="Takatani N."/>
            <person name="Nakanishi M."/>
            <person name="Meirelles P."/>
            <person name="Mino S."/>
            <person name="Suda W."/>
            <person name="Oshima K."/>
            <person name="Hattori M."/>
            <person name="Ohkuma M."/>
            <person name="Hosokawa M."/>
            <person name="Miyashita K."/>
            <person name="Thompson F.L."/>
            <person name="Niwa A."/>
            <person name="Sawabe T."/>
            <person name="Sawabe T."/>
        </authorList>
    </citation>
    <scope>NUCLEOTIDE SEQUENCE [LARGE SCALE GENOMIC DNA]</scope>
    <source>
        <strain evidence="2">JCM 19274</strain>
    </source>
</reference>
<name>A0A090WJT2_9FLAO</name>
<evidence type="ECO:0000313" key="2">
    <source>
        <dbReference type="EMBL" id="GAL77330.1"/>
    </source>
</evidence>
<feature type="region of interest" description="Disordered" evidence="1">
    <location>
        <begin position="1"/>
        <end position="20"/>
    </location>
</feature>
<accession>A0A090WJT2</accession>
<protein>
    <submittedName>
        <fullName evidence="2">Uncharacterized protein</fullName>
    </submittedName>
</protein>
<dbReference type="AlphaFoldDB" id="A0A090WJT2"/>
<proteinExistence type="predicted"/>
<dbReference type="RefSeq" id="WP_042494802.1">
    <property type="nucleotide sequence ID" value="NZ_BBNU01000001.1"/>
</dbReference>
<organism evidence="2 3">
    <name type="scientific">Algibacter lectus</name>
    <dbReference type="NCBI Taxonomy" id="221126"/>
    <lineage>
        <taxon>Bacteria</taxon>
        <taxon>Pseudomonadati</taxon>
        <taxon>Bacteroidota</taxon>
        <taxon>Flavobacteriia</taxon>
        <taxon>Flavobacteriales</taxon>
        <taxon>Flavobacteriaceae</taxon>
        <taxon>Algibacter</taxon>
    </lineage>
</organism>
<evidence type="ECO:0000313" key="3">
    <source>
        <dbReference type="Proteomes" id="UP000029643"/>
    </source>
</evidence>
<sequence>MTYNIGSGSVGAGNITNSSNDPITLGQSYPITLNTTSMNFMGTSLGLTIVDVIVTDSNGQFYTSQVTFNVENIDFTFSGASQQNTIEVGGDHQS</sequence>